<evidence type="ECO:0000313" key="1">
    <source>
        <dbReference type="EMBL" id="DAE02645.1"/>
    </source>
</evidence>
<protein>
    <submittedName>
        <fullName evidence="1">Uncharacterized protein</fullName>
    </submittedName>
</protein>
<reference evidence="1" key="1">
    <citation type="journal article" date="2021" name="Proc. Natl. Acad. Sci. U.S.A.">
        <title>A Catalog of Tens of Thousands of Viruses from Human Metagenomes Reveals Hidden Associations with Chronic Diseases.</title>
        <authorList>
            <person name="Tisza M.J."/>
            <person name="Buck C.B."/>
        </authorList>
    </citation>
    <scope>NUCLEOTIDE SEQUENCE</scope>
    <source>
        <strain evidence="1">CtTwu10</strain>
    </source>
</reference>
<dbReference type="EMBL" id="BK015348">
    <property type="protein sequence ID" value="DAE02645.1"/>
    <property type="molecule type" value="Genomic_DNA"/>
</dbReference>
<sequence length="34" mass="4002">MYCGYILCIVYSHLITIISYPMGMSMYNHLEIDI</sequence>
<accession>A0A8S5P7S7</accession>
<name>A0A8S5P7S7_9CAUD</name>
<organism evidence="1">
    <name type="scientific">Siphoviridae sp. ctTwu10</name>
    <dbReference type="NCBI Taxonomy" id="2825525"/>
    <lineage>
        <taxon>Viruses</taxon>
        <taxon>Duplodnaviria</taxon>
        <taxon>Heunggongvirae</taxon>
        <taxon>Uroviricota</taxon>
        <taxon>Caudoviricetes</taxon>
    </lineage>
</organism>
<proteinExistence type="predicted"/>